<dbReference type="Pfam" id="PF14136">
    <property type="entry name" value="DUF4303"/>
    <property type="match status" value="1"/>
</dbReference>
<keyword evidence="2" id="KW-1185">Reference proteome</keyword>
<dbReference type="RefSeq" id="WP_006766024.1">
    <property type="nucleotide sequence ID" value="NZ_CABVPR010000038.1"/>
</dbReference>
<evidence type="ECO:0000313" key="1">
    <source>
        <dbReference type="EMBL" id="QRO79945.1"/>
    </source>
</evidence>
<sequence>MNDFSDFQREIADAARATFRALRSHHADEHFYAFALMTDSGAMTVLPAANSIEALSRAGSIAPIDGVEYVPQRAPQQMWRVTEWAYASAHASPFNEICGKLADEVLSPQFARSRLVEFSRKLHADMIDALRLLDRDGFFGTGEERARVTLFVSISDDDAAATLENDSARILNPPAVFERFLRRGA</sequence>
<dbReference type="EMBL" id="CP069483">
    <property type="protein sequence ID" value="QRO79945.1"/>
    <property type="molecule type" value="Genomic_DNA"/>
</dbReference>
<dbReference type="GeneID" id="93129853"/>
<reference evidence="1 2" key="1">
    <citation type="submission" date="2021-02" db="EMBL/GenBank/DDBJ databases">
        <title>FDA dAtabase for Regulatory Grade micrObial Sequences (FDA-ARGOS): Supporting development and validation of Infectious Disease Dx tests.</title>
        <authorList>
            <person name="Minogue T."/>
            <person name="Wolcott M."/>
            <person name="Wasieloski L."/>
            <person name="Aguilar W."/>
            <person name="Moore D."/>
            <person name="Jaissle J."/>
            <person name="Tallon L."/>
            <person name="Sadzewicz L."/>
            <person name="Zhao X."/>
            <person name="Boylan J."/>
            <person name="Ott S."/>
            <person name="Bowen H."/>
            <person name="Vavikolanu K."/>
            <person name="Mehta A."/>
            <person name="Aluvathingal J."/>
            <person name="Nadendla S."/>
            <person name="Yan Y."/>
            <person name="Sichtig H."/>
        </authorList>
    </citation>
    <scope>NUCLEOTIDE SEQUENCE [LARGE SCALE GENOMIC DNA]</scope>
    <source>
        <strain evidence="1 2">FDAARGOS_1272</strain>
    </source>
</reference>
<dbReference type="InterPro" id="IPR025409">
    <property type="entry name" value="DUF4303"/>
</dbReference>
<proteinExistence type="predicted"/>
<name>A0A892IA31_9BURK</name>
<gene>
    <name evidence="1" type="ORF">I6K02_16400</name>
</gene>
<organism evidence="1 2">
    <name type="scientific">Burkholderia dolosa</name>
    <dbReference type="NCBI Taxonomy" id="152500"/>
    <lineage>
        <taxon>Bacteria</taxon>
        <taxon>Pseudomonadati</taxon>
        <taxon>Pseudomonadota</taxon>
        <taxon>Betaproteobacteria</taxon>
        <taxon>Burkholderiales</taxon>
        <taxon>Burkholderiaceae</taxon>
        <taxon>Burkholderia</taxon>
        <taxon>Burkholderia cepacia complex</taxon>
    </lineage>
</organism>
<dbReference type="AlphaFoldDB" id="A0A892IA31"/>
<accession>A0A892IA31</accession>
<evidence type="ECO:0000313" key="2">
    <source>
        <dbReference type="Proteomes" id="UP000625568"/>
    </source>
</evidence>
<protein>
    <submittedName>
        <fullName evidence="1">DUF4303 domain-containing protein</fullName>
    </submittedName>
</protein>
<dbReference type="Proteomes" id="UP000625568">
    <property type="component" value="Chromosome 2"/>
</dbReference>